<sequence>MNRARYFTKRPVSIVVALMGCLCITAVSADDIAVYKPDGSVQCSDEPGRSQESDRRQLKSKGVRVSDQFRAKLPPAEQQCGKPTGMANGFVIRGIDLKKAKKLGFEVMDY</sequence>
<feature type="compositionally biased region" description="Basic and acidic residues" evidence="1">
    <location>
        <begin position="46"/>
        <end position="57"/>
    </location>
</feature>
<keyword evidence="2" id="KW-0732">Signal</keyword>
<reference evidence="3 4" key="1">
    <citation type="submission" date="2022-10" db="EMBL/GenBank/DDBJ databases">
        <title>High-quality genome sequences of two octocoral-associated bacteria, Endozoicomonas euniceicola EF212 and Endozoicomonas gorgoniicola PS125.</title>
        <authorList>
            <person name="Chiou Y.-J."/>
            <person name="Chen Y.-H."/>
        </authorList>
    </citation>
    <scope>NUCLEOTIDE SEQUENCE [LARGE SCALE GENOMIC DNA]</scope>
    <source>
        <strain evidence="3 4">PS125</strain>
    </source>
</reference>
<dbReference type="EMBL" id="JAPFCC010000001">
    <property type="protein sequence ID" value="MCW7554225.1"/>
    <property type="molecule type" value="Genomic_DNA"/>
</dbReference>
<dbReference type="RefSeq" id="WP_262563966.1">
    <property type="nucleotide sequence ID" value="NZ_JAPFCC010000001.1"/>
</dbReference>
<feature type="chain" id="PRO_5047255041" description="DUF4124 domain-containing protein" evidence="2">
    <location>
        <begin position="30"/>
        <end position="110"/>
    </location>
</feature>
<gene>
    <name evidence="3" type="ORF">NX722_16680</name>
</gene>
<evidence type="ECO:0000313" key="4">
    <source>
        <dbReference type="Proteomes" id="UP001209854"/>
    </source>
</evidence>
<name>A0ABT3MXW9_9GAMM</name>
<dbReference type="Proteomes" id="UP001209854">
    <property type="component" value="Unassembled WGS sequence"/>
</dbReference>
<comment type="caution">
    <text evidence="3">The sequence shown here is derived from an EMBL/GenBank/DDBJ whole genome shotgun (WGS) entry which is preliminary data.</text>
</comment>
<keyword evidence="4" id="KW-1185">Reference proteome</keyword>
<organism evidence="3 4">
    <name type="scientific">Endozoicomonas gorgoniicola</name>
    <dbReference type="NCBI Taxonomy" id="1234144"/>
    <lineage>
        <taxon>Bacteria</taxon>
        <taxon>Pseudomonadati</taxon>
        <taxon>Pseudomonadota</taxon>
        <taxon>Gammaproteobacteria</taxon>
        <taxon>Oceanospirillales</taxon>
        <taxon>Endozoicomonadaceae</taxon>
        <taxon>Endozoicomonas</taxon>
    </lineage>
</organism>
<protein>
    <recommendedName>
        <fullName evidence="5">DUF4124 domain-containing protein</fullName>
    </recommendedName>
</protein>
<evidence type="ECO:0000256" key="2">
    <source>
        <dbReference type="SAM" id="SignalP"/>
    </source>
</evidence>
<evidence type="ECO:0000256" key="1">
    <source>
        <dbReference type="SAM" id="MobiDB-lite"/>
    </source>
</evidence>
<accession>A0ABT3MXW9</accession>
<dbReference type="PROSITE" id="PS51257">
    <property type="entry name" value="PROKAR_LIPOPROTEIN"/>
    <property type="match status" value="1"/>
</dbReference>
<feature type="signal peptide" evidence="2">
    <location>
        <begin position="1"/>
        <end position="29"/>
    </location>
</feature>
<evidence type="ECO:0000313" key="3">
    <source>
        <dbReference type="EMBL" id="MCW7554225.1"/>
    </source>
</evidence>
<feature type="region of interest" description="Disordered" evidence="1">
    <location>
        <begin position="40"/>
        <end position="63"/>
    </location>
</feature>
<evidence type="ECO:0008006" key="5">
    <source>
        <dbReference type="Google" id="ProtNLM"/>
    </source>
</evidence>
<proteinExistence type="predicted"/>